<proteinExistence type="predicted"/>
<organism evidence="1 2">
    <name type="scientific">Rhynchosporium agropyri</name>
    <dbReference type="NCBI Taxonomy" id="914238"/>
    <lineage>
        <taxon>Eukaryota</taxon>
        <taxon>Fungi</taxon>
        <taxon>Dikarya</taxon>
        <taxon>Ascomycota</taxon>
        <taxon>Pezizomycotina</taxon>
        <taxon>Leotiomycetes</taxon>
        <taxon>Helotiales</taxon>
        <taxon>Ploettnerulaceae</taxon>
        <taxon>Rhynchosporium</taxon>
    </lineage>
</organism>
<gene>
    <name evidence="1" type="ORF">RAG0_01590</name>
</gene>
<evidence type="ECO:0000313" key="1">
    <source>
        <dbReference type="EMBL" id="CZS90550.1"/>
    </source>
</evidence>
<dbReference type="AlphaFoldDB" id="A0A1E1JY26"/>
<dbReference type="EMBL" id="FJUX01000005">
    <property type="protein sequence ID" value="CZS90550.1"/>
    <property type="molecule type" value="Genomic_DNA"/>
</dbReference>
<protein>
    <submittedName>
        <fullName evidence="1">Uncharacterized protein</fullName>
    </submittedName>
</protein>
<keyword evidence="2" id="KW-1185">Reference proteome</keyword>
<dbReference type="Proteomes" id="UP000178912">
    <property type="component" value="Unassembled WGS sequence"/>
</dbReference>
<reference evidence="2" key="1">
    <citation type="submission" date="2016-03" db="EMBL/GenBank/DDBJ databases">
        <authorList>
            <person name="Guldener U."/>
        </authorList>
    </citation>
    <scope>NUCLEOTIDE SEQUENCE [LARGE SCALE GENOMIC DNA]</scope>
    <source>
        <strain evidence="2">04CH-RAC-A.6.1</strain>
    </source>
</reference>
<evidence type="ECO:0000313" key="2">
    <source>
        <dbReference type="Proteomes" id="UP000178912"/>
    </source>
</evidence>
<accession>A0A1E1JY26</accession>
<sequence length="42" mass="4668">MSQLSSISMENMLAIGFDAAGKRSEMDAFANKKPFKQENESQ</sequence>
<name>A0A1E1JY26_9HELO</name>